<reference evidence="5" key="1">
    <citation type="submission" date="2021-11" db="EMBL/GenBank/DDBJ databases">
        <authorList>
            <consortium name="Genoscope - CEA"/>
            <person name="William W."/>
        </authorList>
    </citation>
    <scope>NUCLEOTIDE SEQUENCE</scope>
</reference>
<dbReference type="AlphaFoldDB" id="A0A8J2SNP5"/>
<proteinExistence type="inferred from homology"/>
<dbReference type="GO" id="GO:0003676">
    <property type="term" value="F:nucleic acid binding"/>
    <property type="evidence" value="ECO:0007669"/>
    <property type="project" value="InterPro"/>
</dbReference>
<dbReference type="PROSITE" id="PS00092">
    <property type="entry name" value="N6_MTASE"/>
    <property type="match status" value="1"/>
</dbReference>
<sequence length="249" mass="27270">MGKKDFSLEAALQQLKPFDTDQIKFELEQYATSAELGAAIITHIQDDVLDKRVLDLGCGTGILSCACALAGASIVVGVDCDEDALALARTNIAECDVDHVVDFVRCRIDDNAQLPLRNAFDTCVMNPPFGTRKKGIDAAFVRAALSLCDVVYSLHKTSTRAFLLKRAHEWGAAADVVAELRFDLPKTYAFHADNSRDVAVDLVRFRRVADELPPPVVSMAEPPPPATRWAPRGRGRAPRGRGRGRGRRR</sequence>
<dbReference type="EMBL" id="CAKKNE010000002">
    <property type="protein sequence ID" value="CAH0369799.1"/>
    <property type="molecule type" value="Genomic_DNA"/>
</dbReference>
<accession>A0A8J2SNP5</accession>
<evidence type="ECO:0000313" key="5">
    <source>
        <dbReference type="EMBL" id="CAH0369799.1"/>
    </source>
</evidence>
<comment type="caution">
    <text evidence="5">The sequence shown here is derived from an EMBL/GenBank/DDBJ whole genome shotgun (WGS) entry which is preliminary data.</text>
</comment>
<protein>
    <recommendedName>
        <fullName evidence="2">Methyltransferase-like protein 5</fullName>
    </recommendedName>
</protein>
<dbReference type="Gene3D" id="3.40.50.150">
    <property type="entry name" value="Vaccinia Virus protein VP39"/>
    <property type="match status" value="1"/>
</dbReference>
<feature type="region of interest" description="Disordered" evidence="3">
    <location>
        <begin position="214"/>
        <end position="249"/>
    </location>
</feature>
<evidence type="ECO:0000256" key="3">
    <source>
        <dbReference type="SAM" id="MobiDB-lite"/>
    </source>
</evidence>
<dbReference type="InterPro" id="IPR007848">
    <property type="entry name" value="Small_mtfrase_dom"/>
</dbReference>
<dbReference type="Proteomes" id="UP000789595">
    <property type="component" value="Unassembled WGS sequence"/>
</dbReference>
<dbReference type="Pfam" id="PF05175">
    <property type="entry name" value="MTS"/>
    <property type="match status" value="1"/>
</dbReference>
<evidence type="ECO:0000313" key="6">
    <source>
        <dbReference type="Proteomes" id="UP000789595"/>
    </source>
</evidence>
<organism evidence="5 6">
    <name type="scientific">Pelagomonas calceolata</name>
    <dbReference type="NCBI Taxonomy" id="35677"/>
    <lineage>
        <taxon>Eukaryota</taxon>
        <taxon>Sar</taxon>
        <taxon>Stramenopiles</taxon>
        <taxon>Ochrophyta</taxon>
        <taxon>Pelagophyceae</taxon>
        <taxon>Pelagomonadales</taxon>
        <taxon>Pelagomonadaceae</taxon>
        <taxon>Pelagomonas</taxon>
    </lineage>
</organism>
<dbReference type="InterPro" id="IPR029063">
    <property type="entry name" value="SAM-dependent_MTases_sf"/>
</dbReference>
<evidence type="ECO:0000259" key="4">
    <source>
        <dbReference type="Pfam" id="PF05175"/>
    </source>
</evidence>
<dbReference type="OrthoDB" id="7848332at2759"/>
<dbReference type="SUPFAM" id="SSF53335">
    <property type="entry name" value="S-adenosyl-L-methionine-dependent methyltransferases"/>
    <property type="match status" value="1"/>
</dbReference>
<feature type="domain" description="Methyltransferase small" evidence="4">
    <location>
        <begin position="40"/>
        <end position="143"/>
    </location>
</feature>
<evidence type="ECO:0000256" key="2">
    <source>
        <dbReference type="ARBA" id="ARBA00041374"/>
    </source>
</evidence>
<gene>
    <name evidence="5" type="ORF">PECAL_2P29370</name>
</gene>
<feature type="compositionally biased region" description="Pro residues" evidence="3">
    <location>
        <begin position="214"/>
        <end position="226"/>
    </location>
</feature>
<keyword evidence="6" id="KW-1185">Reference proteome</keyword>
<dbReference type="GO" id="GO:0008988">
    <property type="term" value="F:rRNA (adenine-N6-)-methyltransferase activity"/>
    <property type="evidence" value="ECO:0007669"/>
    <property type="project" value="TreeGrafter"/>
</dbReference>
<dbReference type="PANTHER" id="PTHR23290">
    <property type="entry name" value="RRNA N6-ADENOSINE-METHYLTRANSFERASE METTL5"/>
    <property type="match status" value="1"/>
</dbReference>
<evidence type="ECO:0000256" key="1">
    <source>
        <dbReference type="ARBA" id="ARBA00009741"/>
    </source>
</evidence>
<dbReference type="InterPro" id="IPR051720">
    <property type="entry name" value="rRNA_MeTrfase/Polyamine_Synth"/>
</dbReference>
<dbReference type="CDD" id="cd02440">
    <property type="entry name" value="AdoMet_MTases"/>
    <property type="match status" value="1"/>
</dbReference>
<feature type="compositionally biased region" description="Basic residues" evidence="3">
    <location>
        <begin position="231"/>
        <end position="249"/>
    </location>
</feature>
<name>A0A8J2SNP5_9STRA</name>
<comment type="similarity">
    <text evidence="1">Belongs to the methyltransferase superfamily. PrmA family.</text>
</comment>
<dbReference type="InterPro" id="IPR002052">
    <property type="entry name" value="DNA_methylase_N6_adenine_CS"/>
</dbReference>
<dbReference type="PANTHER" id="PTHR23290:SF0">
    <property type="entry name" value="RRNA N6-ADENOSINE-METHYLTRANSFERASE METTL5"/>
    <property type="match status" value="1"/>
</dbReference>